<feature type="transmembrane region" description="Helical" evidence="5">
    <location>
        <begin position="132"/>
        <end position="153"/>
    </location>
</feature>
<reference evidence="7" key="1">
    <citation type="submission" date="2020-03" db="EMBL/GenBank/DDBJ databases">
        <title>Phycicoccus flavus sp. nov., a novel endophytic actinobacterium isolated from branch of Kandelia candel.</title>
        <authorList>
            <person name="Tuo L."/>
        </authorList>
    </citation>
    <scope>NUCLEOTIDE SEQUENCE</scope>
    <source>
        <strain evidence="7">CMS6Z-2</strain>
    </source>
</reference>
<keyword evidence="4 5" id="KW-0472">Membrane</keyword>
<keyword evidence="3 5" id="KW-1133">Transmembrane helix</keyword>
<keyword evidence="8" id="KW-1185">Reference proteome</keyword>
<dbReference type="InterPro" id="IPR010432">
    <property type="entry name" value="RDD"/>
</dbReference>
<comment type="subcellular location">
    <subcellularLocation>
        <location evidence="1">Membrane</location>
        <topology evidence="1">Multi-pass membrane protein</topology>
    </subcellularLocation>
</comment>
<dbReference type="AlphaFoldDB" id="A0A8T6R055"/>
<feature type="transmembrane region" description="Helical" evidence="5">
    <location>
        <begin position="55"/>
        <end position="76"/>
    </location>
</feature>
<dbReference type="RefSeq" id="WP_165566392.1">
    <property type="nucleotide sequence ID" value="NZ_SAYU02000016.1"/>
</dbReference>
<sequence length="185" mass="18905">MAIEASDAAGPRDRLAALGLDYLVVVGLLAGAALVGVGVQVLGPDLRGSVLATDLLALACSVLPVALYLGLTEGGAAQATWGKRRRGLVVTTVDGRRVGRGRALARAAVKLLPWQLAHVAVVRLALEVDAPIVVGVTYGASLLLLVLTLVLAWRTARHRALHDLVAGTVVVDAPGPSCRPGGLPA</sequence>
<dbReference type="GO" id="GO:0016020">
    <property type="term" value="C:membrane"/>
    <property type="evidence" value="ECO:0007669"/>
    <property type="project" value="UniProtKB-SubCell"/>
</dbReference>
<gene>
    <name evidence="7" type="ORF">EPD83_006895</name>
</gene>
<feature type="domain" description="RDD" evidence="6">
    <location>
        <begin position="9"/>
        <end position="167"/>
    </location>
</feature>
<name>A0A8T6R055_9MICO</name>
<evidence type="ECO:0000256" key="1">
    <source>
        <dbReference type="ARBA" id="ARBA00004141"/>
    </source>
</evidence>
<organism evidence="7 8">
    <name type="scientific">Phycicoccus flavus</name>
    <dbReference type="NCBI Taxonomy" id="2502783"/>
    <lineage>
        <taxon>Bacteria</taxon>
        <taxon>Bacillati</taxon>
        <taxon>Actinomycetota</taxon>
        <taxon>Actinomycetes</taxon>
        <taxon>Micrococcales</taxon>
        <taxon>Intrasporangiaceae</taxon>
        <taxon>Phycicoccus</taxon>
    </lineage>
</organism>
<feature type="transmembrane region" description="Helical" evidence="5">
    <location>
        <begin position="22"/>
        <end position="43"/>
    </location>
</feature>
<evidence type="ECO:0000259" key="6">
    <source>
        <dbReference type="Pfam" id="PF06271"/>
    </source>
</evidence>
<evidence type="ECO:0000313" key="7">
    <source>
        <dbReference type="EMBL" id="NHA67779.1"/>
    </source>
</evidence>
<proteinExistence type="predicted"/>
<evidence type="ECO:0000256" key="2">
    <source>
        <dbReference type="ARBA" id="ARBA00022692"/>
    </source>
</evidence>
<dbReference type="EMBL" id="SAYU02000016">
    <property type="protein sequence ID" value="NHA67779.1"/>
    <property type="molecule type" value="Genomic_DNA"/>
</dbReference>
<evidence type="ECO:0000256" key="4">
    <source>
        <dbReference type="ARBA" id="ARBA00023136"/>
    </source>
</evidence>
<dbReference type="Pfam" id="PF06271">
    <property type="entry name" value="RDD"/>
    <property type="match status" value="1"/>
</dbReference>
<comment type="caution">
    <text evidence="7">The sequence shown here is derived from an EMBL/GenBank/DDBJ whole genome shotgun (WGS) entry which is preliminary data.</text>
</comment>
<protein>
    <submittedName>
        <fullName evidence="7">RDD family protein</fullName>
    </submittedName>
</protein>
<dbReference type="Proteomes" id="UP000287866">
    <property type="component" value="Unassembled WGS sequence"/>
</dbReference>
<accession>A0A8T6R055</accession>
<evidence type="ECO:0000256" key="5">
    <source>
        <dbReference type="SAM" id="Phobius"/>
    </source>
</evidence>
<keyword evidence="2 5" id="KW-0812">Transmembrane</keyword>
<evidence type="ECO:0000313" key="8">
    <source>
        <dbReference type="Proteomes" id="UP000287866"/>
    </source>
</evidence>
<evidence type="ECO:0000256" key="3">
    <source>
        <dbReference type="ARBA" id="ARBA00022989"/>
    </source>
</evidence>